<keyword evidence="1" id="KW-0732">Signal</keyword>
<evidence type="ECO:0000313" key="3">
    <source>
        <dbReference type="Proteomes" id="UP000664521"/>
    </source>
</evidence>
<feature type="signal peptide" evidence="1">
    <location>
        <begin position="1"/>
        <end position="22"/>
    </location>
</feature>
<dbReference type="EMBL" id="CAJPDS010000124">
    <property type="protein sequence ID" value="CAF9939045.1"/>
    <property type="molecule type" value="Genomic_DNA"/>
</dbReference>
<evidence type="ECO:0000313" key="2">
    <source>
        <dbReference type="EMBL" id="CAF9939045.1"/>
    </source>
</evidence>
<name>A0A8H3J1L5_9LECA</name>
<accession>A0A8H3J1L5</accession>
<dbReference type="Proteomes" id="UP000664521">
    <property type="component" value="Unassembled WGS sequence"/>
</dbReference>
<comment type="caution">
    <text evidence="2">The sequence shown here is derived from an EMBL/GenBank/DDBJ whole genome shotgun (WGS) entry which is preliminary data.</text>
</comment>
<protein>
    <submittedName>
        <fullName evidence="2">Uncharacterized protein</fullName>
    </submittedName>
</protein>
<keyword evidence="3" id="KW-1185">Reference proteome</keyword>
<reference evidence="2" key="1">
    <citation type="submission" date="2021-03" db="EMBL/GenBank/DDBJ databases">
        <authorList>
            <person name="Tagirdzhanova G."/>
        </authorList>
    </citation>
    <scope>NUCLEOTIDE SEQUENCE</scope>
</reference>
<sequence length="362" mass="39082">MASFMTILQTLTVLFLTSLVSSTLLDKSLSPGSTLHTRLSYQKASASTSSKPTSNLSAVNPPPGYRINLVFDSAHALSPIGVYNIALDTIYRLSLHPWAGIIEGSVSFSLSEYAEKVLFSPTTTPGRPYSQELQTGYAILALYAGIVTMTPPSRNLFFELKIDVSMENVPVGSCKIYSSPNHPQLLNTTTVNKNNSTTPTLPDTATSKPAAADNHLITDYTTSTTTITDPEDPRYRLTLTYAGNRIQSKDIFLASIDAVAAAARYNPGRACERLTGATVTHDSVVVTVAALRRRPGTRAKDAWKLTYGYASRAMVMVCAAMQREMRWGDAGLRLEYEGVRVGEGLVGVRIGGVGVEEGDEEA</sequence>
<gene>
    <name evidence="2" type="ORF">HETSPECPRED_001462</name>
</gene>
<feature type="chain" id="PRO_5034105749" evidence="1">
    <location>
        <begin position="23"/>
        <end position="362"/>
    </location>
</feature>
<proteinExistence type="predicted"/>
<dbReference type="AlphaFoldDB" id="A0A8H3J1L5"/>
<evidence type="ECO:0000256" key="1">
    <source>
        <dbReference type="SAM" id="SignalP"/>
    </source>
</evidence>
<organism evidence="2 3">
    <name type="scientific">Heterodermia speciosa</name>
    <dbReference type="NCBI Taxonomy" id="116794"/>
    <lineage>
        <taxon>Eukaryota</taxon>
        <taxon>Fungi</taxon>
        <taxon>Dikarya</taxon>
        <taxon>Ascomycota</taxon>
        <taxon>Pezizomycotina</taxon>
        <taxon>Lecanoromycetes</taxon>
        <taxon>OSLEUM clade</taxon>
        <taxon>Lecanoromycetidae</taxon>
        <taxon>Caliciales</taxon>
        <taxon>Physciaceae</taxon>
        <taxon>Heterodermia</taxon>
    </lineage>
</organism>